<dbReference type="HOGENOM" id="CLU_2571753_0_0_11"/>
<dbReference type="RefSeq" id="WP_011563397.1">
    <property type="nucleotide sequence ID" value="NC_008148.1"/>
</dbReference>
<evidence type="ECO:0000313" key="1">
    <source>
        <dbReference type="EMBL" id="ABG03379.1"/>
    </source>
</evidence>
<dbReference type="AlphaFoldDB" id="Q1AYZ9"/>
<keyword evidence="2" id="KW-1185">Reference proteome</keyword>
<dbReference type="EMBL" id="CP000386">
    <property type="protein sequence ID" value="ABG03379.1"/>
    <property type="molecule type" value="Genomic_DNA"/>
</dbReference>
<protein>
    <submittedName>
        <fullName evidence="1">Uncharacterized protein</fullName>
    </submittedName>
</protein>
<reference evidence="1 2" key="1">
    <citation type="submission" date="2006-06" db="EMBL/GenBank/DDBJ databases">
        <title>Complete sequence of Rubrobacter xylanophilus DSM 9941.</title>
        <authorList>
            <consortium name="US DOE Joint Genome Institute"/>
            <person name="Copeland A."/>
            <person name="Lucas S."/>
            <person name="Lapidus A."/>
            <person name="Barry K."/>
            <person name="Detter J.C."/>
            <person name="Glavina del Rio T."/>
            <person name="Hammon N."/>
            <person name="Israni S."/>
            <person name="Dalin E."/>
            <person name="Tice H."/>
            <person name="Pitluck S."/>
            <person name="Munk A.C."/>
            <person name="Brettin T."/>
            <person name="Bruce D."/>
            <person name="Han C."/>
            <person name="Tapia R."/>
            <person name="Gilna P."/>
            <person name="Schmutz J."/>
            <person name="Larimer F."/>
            <person name="Land M."/>
            <person name="Hauser L."/>
            <person name="Kyrpides N."/>
            <person name="Lykidis A."/>
            <person name="da Costa M.S."/>
            <person name="Rainey F.A."/>
            <person name="Empadinhas N."/>
            <person name="Jolivet E."/>
            <person name="Battista J.R."/>
            <person name="Richardson P."/>
        </authorList>
    </citation>
    <scope>NUCLEOTIDE SEQUENCE [LARGE SCALE GENOMIC DNA]</scope>
    <source>
        <strain evidence="2">DSM 9941 / NBRC 16129 / PRD-1</strain>
    </source>
</reference>
<accession>Q1AYZ9</accession>
<name>Q1AYZ9_RUBXD</name>
<gene>
    <name evidence="1" type="ordered locus">Rxyl_0404</name>
</gene>
<evidence type="ECO:0000313" key="2">
    <source>
        <dbReference type="Proteomes" id="UP000006637"/>
    </source>
</evidence>
<dbReference type="STRING" id="266117.Rxyl_0404"/>
<proteinExistence type="predicted"/>
<organism evidence="1 2">
    <name type="scientific">Rubrobacter xylanophilus (strain DSM 9941 / JCM 11954 / NBRC 16129 / PRD-1)</name>
    <dbReference type="NCBI Taxonomy" id="266117"/>
    <lineage>
        <taxon>Bacteria</taxon>
        <taxon>Bacillati</taxon>
        <taxon>Actinomycetota</taxon>
        <taxon>Rubrobacteria</taxon>
        <taxon>Rubrobacterales</taxon>
        <taxon>Rubrobacteraceae</taxon>
        <taxon>Rubrobacter</taxon>
    </lineage>
</organism>
<sequence>MHRDFMYEMARERMAEYHREAERRRRSGPSGRGVWRRWVARRLFEAAFSVDAEEGWRAMWDRMSAPGRRGRRSSGARKVAG</sequence>
<dbReference type="KEGG" id="rxy:Rxyl_0404"/>
<dbReference type="Proteomes" id="UP000006637">
    <property type="component" value="Chromosome"/>
</dbReference>